<sequence>MLLMLYIRKRRRQRREAGDLPKDKKGDEKTGWWWSKQTSKEETSEVKKKRPSGFGRLLFNSSKPDPETGLNTEASEENPGEGKSKKKKKENPGNTEASEENQKSRRGFLGGFFGASSKDPQENSEAATGESQEDAGAIKVEKSSLFGKLANRSKKIATGPGEAGETDKTSEDAAKDEAATKTSFFTNLKKKRSLKIITELEDSEAAEKKDSPLNRLSKKLLSPGKTKDLKGQSKSTDNIGKTAEVVEVEAKLERKKSTRRSFRTLLSPGKKNASKDIGANSDTQEQNAVQSPRKFKSVLQKFQQAADSNKTVETREAVTNKEEKKGE</sequence>
<dbReference type="KEGG" id="mlr:MELLADRAFT_88592"/>
<feature type="compositionally biased region" description="Basic and acidic residues" evidence="1">
    <location>
        <begin position="310"/>
        <end position="327"/>
    </location>
</feature>
<evidence type="ECO:0000256" key="1">
    <source>
        <dbReference type="SAM" id="MobiDB-lite"/>
    </source>
</evidence>
<feature type="region of interest" description="Disordered" evidence="1">
    <location>
        <begin position="201"/>
        <end position="327"/>
    </location>
</feature>
<reference evidence="3" key="1">
    <citation type="journal article" date="2011" name="Proc. Natl. Acad. Sci. U.S.A.">
        <title>Obligate biotrophy features unraveled by the genomic analysis of rust fungi.</title>
        <authorList>
            <person name="Duplessis S."/>
            <person name="Cuomo C.A."/>
            <person name="Lin Y.-C."/>
            <person name="Aerts A."/>
            <person name="Tisserant E."/>
            <person name="Veneault-Fourrey C."/>
            <person name="Joly D.L."/>
            <person name="Hacquard S."/>
            <person name="Amselem J."/>
            <person name="Cantarel B.L."/>
            <person name="Chiu R."/>
            <person name="Coutinho P.M."/>
            <person name="Feau N."/>
            <person name="Field M."/>
            <person name="Frey P."/>
            <person name="Gelhaye E."/>
            <person name="Goldberg J."/>
            <person name="Grabherr M.G."/>
            <person name="Kodira C.D."/>
            <person name="Kohler A."/>
            <person name="Kuees U."/>
            <person name="Lindquist E.A."/>
            <person name="Lucas S.M."/>
            <person name="Mago R."/>
            <person name="Mauceli E."/>
            <person name="Morin E."/>
            <person name="Murat C."/>
            <person name="Pangilinan J.L."/>
            <person name="Park R."/>
            <person name="Pearson M."/>
            <person name="Quesneville H."/>
            <person name="Rouhier N."/>
            <person name="Sakthikumar S."/>
            <person name="Salamov A.A."/>
            <person name="Schmutz J."/>
            <person name="Selles B."/>
            <person name="Shapiro H."/>
            <person name="Tanguay P."/>
            <person name="Tuskan G.A."/>
            <person name="Henrissat B."/>
            <person name="Van de Peer Y."/>
            <person name="Rouze P."/>
            <person name="Ellis J.G."/>
            <person name="Dodds P.N."/>
            <person name="Schein J.E."/>
            <person name="Zhong S."/>
            <person name="Hamelin R.C."/>
            <person name="Grigoriev I.V."/>
            <person name="Szabo L.J."/>
            <person name="Martin F."/>
        </authorList>
    </citation>
    <scope>NUCLEOTIDE SEQUENCE [LARGE SCALE GENOMIC DNA]</scope>
    <source>
        <strain evidence="3">98AG31 / pathotype 3-4-7</strain>
    </source>
</reference>
<dbReference type="HOGENOM" id="CLU_850145_0_0_1"/>
<feature type="region of interest" description="Disordered" evidence="1">
    <location>
        <begin position="1"/>
        <end position="180"/>
    </location>
</feature>
<gene>
    <name evidence="2" type="ORF">MELLADRAFT_88592</name>
</gene>
<dbReference type="EMBL" id="GL883117">
    <property type="protein sequence ID" value="EGG04725.1"/>
    <property type="molecule type" value="Genomic_DNA"/>
</dbReference>
<accession>F4RSA4</accession>
<feature type="compositionally biased region" description="Polar residues" evidence="1">
    <location>
        <begin position="300"/>
        <end position="309"/>
    </location>
</feature>
<feature type="compositionally biased region" description="Basic and acidic residues" evidence="1">
    <location>
        <begin position="15"/>
        <end position="30"/>
    </location>
</feature>
<feature type="compositionally biased region" description="Polar residues" evidence="1">
    <location>
        <begin position="59"/>
        <end position="73"/>
    </location>
</feature>
<dbReference type="RefSeq" id="XP_007412164.1">
    <property type="nucleotide sequence ID" value="XM_007412102.1"/>
</dbReference>
<dbReference type="InParanoid" id="F4RSA4"/>
<dbReference type="OrthoDB" id="10516232at2759"/>
<feature type="compositionally biased region" description="Polar residues" evidence="1">
    <location>
        <begin position="280"/>
        <end position="290"/>
    </location>
</feature>
<feature type="compositionally biased region" description="Basic residues" evidence="1">
    <location>
        <begin position="253"/>
        <end position="262"/>
    </location>
</feature>
<evidence type="ECO:0000313" key="3">
    <source>
        <dbReference type="Proteomes" id="UP000001072"/>
    </source>
</evidence>
<dbReference type="VEuPathDB" id="FungiDB:MELLADRAFT_88592"/>
<dbReference type="Proteomes" id="UP000001072">
    <property type="component" value="Unassembled WGS sequence"/>
</dbReference>
<name>F4RSA4_MELLP</name>
<dbReference type="AlphaFoldDB" id="F4RSA4"/>
<feature type="compositionally biased region" description="Basic and acidic residues" evidence="1">
    <location>
        <begin position="165"/>
        <end position="179"/>
    </location>
</feature>
<proteinExistence type="predicted"/>
<evidence type="ECO:0000313" key="2">
    <source>
        <dbReference type="EMBL" id="EGG04725.1"/>
    </source>
</evidence>
<dbReference type="GeneID" id="18934929"/>
<organism evidence="3">
    <name type="scientific">Melampsora larici-populina (strain 98AG31 / pathotype 3-4-7)</name>
    <name type="common">Poplar leaf rust fungus</name>
    <dbReference type="NCBI Taxonomy" id="747676"/>
    <lineage>
        <taxon>Eukaryota</taxon>
        <taxon>Fungi</taxon>
        <taxon>Dikarya</taxon>
        <taxon>Basidiomycota</taxon>
        <taxon>Pucciniomycotina</taxon>
        <taxon>Pucciniomycetes</taxon>
        <taxon>Pucciniales</taxon>
        <taxon>Melampsoraceae</taxon>
        <taxon>Melampsora</taxon>
    </lineage>
</organism>
<keyword evidence="3" id="KW-1185">Reference proteome</keyword>
<protein>
    <submittedName>
        <fullName evidence="2">Uncharacterized protein</fullName>
    </submittedName>
</protein>